<dbReference type="Proteomes" id="UP000247781">
    <property type="component" value="Unassembled WGS sequence"/>
</dbReference>
<evidence type="ECO:0000313" key="6">
    <source>
        <dbReference type="EMBL" id="PXX05722.1"/>
    </source>
</evidence>
<keyword evidence="4" id="KW-0472">Membrane</keyword>
<dbReference type="SUPFAM" id="SSF51445">
    <property type="entry name" value="(Trans)glycosidases"/>
    <property type="match status" value="1"/>
</dbReference>
<dbReference type="PANTHER" id="PTHR12631">
    <property type="entry name" value="ALPHA-L-IDURONIDASE"/>
    <property type="match status" value="1"/>
</dbReference>
<gene>
    <name evidence="6" type="ORF">C8E89_11632</name>
</gene>
<keyword evidence="1 3" id="KW-0378">Hydrolase</keyword>
<keyword evidence="7" id="KW-1185">Reference proteome</keyword>
<dbReference type="Gene3D" id="3.20.20.80">
    <property type="entry name" value="Glycosidases"/>
    <property type="match status" value="1"/>
</dbReference>
<dbReference type="GO" id="GO:0000272">
    <property type="term" value="P:polysaccharide catabolic process"/>
    <property type="evidence" value="ECO:0007669"/>
    <property type="project" value="InterPro"/>
</dbReference>
<dbReference type="Pfam" id="PF00150">
    <property type="entry name" value="Cellulase"/>
    <property type="match status" value="1"/>
</dbReference>
<feature type="transmembrane region" description="Helical" evidence="4">
    <location>
        <begin position="12"/>
        <end position="34"/>
    </location>
</feature>
<reference evidence="6 7" key="2">
    <citation type="submission" date="2018-06" db="EMBL/GenBank/DDBJ databases">
        <title>Sequencing of bacterial isolates from soil warming experiment in Harvard Forest, Massachusetts, USA.</title>
        <authorList>
            <person name="Deangelis K.PhD."/>
        </authorList>
    </citation>
    <scope>NUCLEOTIDE SEQUENCE [LARGE SCALE GENOMIC DNA]</scope>
    <source>
        <strain evidence="6 7">GAS496</strain>
    </source>
</reference>
<name>A0A318HBV3_9MYCO</name>
<evidence type="ECO:0000256" key="1">
    <source>
        <dbReference type="ARBA" id="ARBA00022801"/>
    </source>
</evidence>
<organism evidence="6 7">
    <name type="scientific">Mycolicibacterium moriokaense</name>
    <dbReference type="NCBI Taxonomy" id="39691"/>
    <lineage>
        <taxon>Bacteria</taxon>
        <taxon>Bacillati</taxon>
        <taxon>Actinomycetota</taxon>
        <taxon>Actinomycetes</taxon>
        <taxon>Mycobacteriales</taxon>
        <taxon>Mycobacteriaceae</taxon>
        <taxon>Mycolicibacterium</taxon>
    </lineage>
</organism>
<dbReference type="InterPro" id="IPR017853">
    <property type="entry name" value="GH"/>
</dbReference>
<proteinExistence type="inferred from homology"/>
<accession>A0A318HBV3</accession>
<protein>
    <submittedName>
        <fullName evidence="6">Cellulase (Glycosyl hydrolase family 5)</fullName>
    </submittedName>
</protein>
<feature type="domain" description="Glycoside hydrolase family 5" evidence="5">
    <location>
        <begin position="73"/>
        <end position="319"/>
    </location>
</feature>
<evidence type="ECO:0000259" key="5">
    <source>
        <dbReference type="Pfam" id="PF00150"/>
    </source>
</evidence>
<dbReference type="InterPro" id="IPR001547">
    <property type="entry name" value="Glyco_hydro_5"/>
</dbReference>
<dbReference type="AlphaFoldDB" id="A0A318HBV3"/>
<evidence type="ECO:0000256" key="2">
    <source>
        <dbReference type="ARBA" id="ARBA00023295"/>
    </source>
</evidence>
<dbReference type="EMBL" id="QJJU01000016">
    <property type="protein sequence ID" value="PXX05722.1"/>
    <property type="molecule type" value="Genomic_DNA"/>
</dbReference>
<keyword evidence="4" id="KW-1133">Transmembrane helix</keyword>
<evidence type="ECO:0000256" key="4">
    <source>
        <dbReference type="SAM" id="Phobius"/>
    </source>
</evidence>
<dbReference type="PANTHER" id="PTHR12631:SF10">
    <property type="entry name" value="BETA-XYLOSIDASE-LIKE PROTEIN-RELATED"/>
    <property type="match status" value="1"/>
</dbReference>
<keyword evidence="4" id="KW-0812">Transmembrane</keyword>
<keyword evidence="2 3" id="KW-0326">Glycosidase</keyword>
<evidence type="ECO:0000313" key="7">
    <source>
        <dbReference type="Proteomes" id="UP000247781"/>
    </source>
</evidence>
<comment type="caution">
    <text evidence="6">The sequence shown here is derived from an EMBL/GenBank/DDBJ whole genome shotgun (WGS) entry which is preliminary data.</text>
</comment>
<sequence length="374" mass="40034">MNRREDAKLPRGVIPVLCSVLALALVAAGSVVVLRPSQNPGPERVQAIPVIETGSMNPSAATIGFADSDLYGKSPEDINRTLDLMRQSGVSTVRIMVPWAFVQPAPDQWDWGVVDTMVDAAQAHGISVLAALNSTPGWAAPPSLIPYTARPDSATAYGDFAAAAASRYRGRISAYEVWNEANSVLFWTPNPDPAAYTELLKAAYPRIKAADPSATVVGAGLAPVFSFGSLTLSPAEFVKGMYAAGAKGNFDALAYHPYLYTMKFSAGKGYPESPITQVTGMHQVMADNGDGGKTIWCTEYGEPTSAVDETTQADYVRDFITTWRTLPFAGPVYIYSTRDRNTGSATDQDTFGVYRTDWTPKSAQQVIQSLAPGG</sequence>
<dbReference type="GO" id="GO:0004553">
    <property type="term" value="F:hydrolase activity, hydrolyzing O-glycosyl compounds"/>
    <property type="evidence" value="ECO:0007669"/>
    <property type="project" value="InterPro"/>
</dbReference>
<dbReference type="InterPro" id="IPR051923">
    <property type="entry name" value="Glycosyl_Hydrolase_39"/>
</dbReference>
<comment type="similarity">
    <text evidence="3">Belongs to the glycosyl hydrolase 5 (cellulase A) family.</text>
</comment>
<dbReference type="OrthoDB" id="9802522at2"/>
<evidence type="ECO:0000256" key="3">
    <source>
        <dbReference type="RuleBase" id="RU361153"/>
    </source>
</evidence>
<reference evidence="7" key="1">
    <citation type="submission" date="2018-05" db="EMBL/GenBank/DDBJ databases">
        <authorList>
            <person name="Deangelis K."/>
            <person name="Huntemann M."/>
            <person name="Clum A."/>
            <person name="Pillay M."/>
            <person name="Palaniappan K."/>
            <person name="Varghese N."/>
            <person name="Mikhailova N."/>
            <person name="Stamatis D."/>
            <person name="Reddy T."/>
            <person name="Daum C."/>
            <person name="Shapiro N."/>
            <person name="Ivanova N."/>
            <person name="Kyrpides N."/>
            <person name="Woyke T."/>
        </authorList>
    </citation>
    <scope>NUCLEOTIDE SEQUENCE [LARGE SCALE GENOMIC DNA]</scope>
    <source>
        <strain evidence="7">GAS496</strain>
    </source>
</reference>